<proteinExistence type="predicted"/>
<evidence type="ECO:0000313" key="3">
    <source>
        <dbReference type="Proteomes" id="UP001328107"/>
    </source>
</evidence>
<accession>A0AAN5CKR4</accession>
<dbReference type="Proteomes" id="UP001328107">
    <property type="component" value="Unassembled WGS sequence"/>
</dbReference>
<evidence type="ECO:0000313" key="2">
    <source>
        <dbReference type="EMBL" id="GMR46250.1"/>
    </source>
</evidence>
<keyword evidence="3" id="KW-1185">Reference proteome</keyword>
<feature type="non-terminal residue" evidence="2">
    <location>
        <position position="92"/>
    </location>
</feature>
<comment type="caution">
    <text evidence="2">The sequence shown here is derived from an EMBL/GenBank/DDBJ whole genome shotgun (WGS) entry which is preliminary data.</text>
</comment>
<gene>
    <name evidence="2" type="ORF">PMAYCL1PPCAC_16445</name>
</gene>
<reference evidence="3" key="1">
    <citation type="submission" date="2022-10" db="EMBL/GenBank/DDBJ databases">
        <title>Genome assembly of Pristionchus species.</title>
        <authorList>
            <person name="Yoshida K."/>
            <person name="Sommer R.J."/>
        </authorList>
    </citation>
    <scope>NUCLEOTIDE SEQUENCE [LARGE SCALE GENOMIC DNA]</scope>
    <source>
        <strain evidence="3">RS5460</strain>
    </source>
</reference>
<organism evidence="2 3">
    <name type="scientific">Pristionchus mayeri</name>
    <dbReference type="NCBI Taxonomy" id="1317129"/>
    <lineage>
        <taxon>Eukaryota</taxon>
        <taxon>Metazoa</taxon>
        <taxon>Ecdysozoa</taxon>
        <taxon>Nematoda</taxon>
        <taxon>Chromadorea</taxon>
        <taxon>Rhabditida</taxon>
        <taxon>Rhabditina</taxon>
        <taxon>Diplogasteromorpha</taxon>
        <taxon>Diplogasteroidea</taxon>
        <taxon>Neodiplogasteridae</taxon>
        <taxon>Pristionchus</taxon>
    </lineage>
</organism>
<evidence type="ECO:0000256" key="1">
    <source>
        <dbReference type="SAM" id="MobiDB-lite"/>
    </source>
</evidence>
<dbReference type="AlphaFoldDB" id="A0AAN5CKR4"/>
<dbReference type="EMBL" id="BTRK01000004">
    <property type="protein sequence ID" value="GMR46250.1"/>
    <property type="molecule type" value="Genomic_DNA"/>
</dbReference>
<sequence length="92" mass="9788">MFSYQSVDHCRSLNLRASTAKSRKTTPPMIVTVLTVILSATSRPPSTAMPVDNAYATTPPSSTPATLSLQARSTVATCDRSPHSANTVRPNV</sequence>
<feature type="region of interest" description="Disordered" evidence="1">
    <location>
        <begin position="43"/>
        <end position="67"/>
    </location>
</feature>
<protein>
    <submittedName>
        <fullName evidence="2">Uncharacterized protein</fullName>
    </submittedName>
</protein>
<name>A0AAN5CKR4_9BILA</name>
<feature type="compositionally biased region" description="Low complexity" evidence="1">
    <location>
        <begin position="56"/>
        <end position="67"/>
    </location>
</feature>